<dbReference type="InterPro" id="IPR050471">
    <property type="entry name" value="AB_hydrolase"/>
</dbReference>
<dbReference type="EMBL" id="CP016761">
    <property type="protein sequence ID" value="ANX14196.1"/>
    <property type="molecule type" value="Genomic_DNA"/>
</dbReference>
<dbReference type="Pfam" id="PF00561">
    <property type="entry name" value="Abhydrolase_1"/>
    <property type="match status" value="1"/>
</dbReference>
<dbReference type="PANTHER" id="PTHR43433:SF10">
    <property type="entry name" value="AB HYDROLASE-1 DOMAIN-CONTAINING PROTEIN"/>
    <property type="match status" value="1"/>
</dbReference>
<dbReference type="InterPro" id="IPR029058">
    <property type="entry name" value="AB_hydrolase_fold"/>
</dbReference>
<dbReference type="KEGG" id="far:ABE41_019455"/>
<dbReference type="STRING" id="255247.ABE41_019455"/>
<dbReference type="PRINTS" id="PR00111">
    <property type="entry name" value="ABHYDROLASE"/>
</dbReference>
<accession>A0A1B1Z9X6</accession>
<dbReference type="PANTHER" id="PTHR43433">
    <property type="entry name" value="HYDROLASE, ALPHA/BETA FOLD FAMILY PROTEIN"/>
    <property type="match status" value="1"/>
</dbReference>
<dbReference type="Proteomes" id="UP000077412">
    <property type="component" value="Chromosome"/>
</dbReference>
<gene>
    <name evidence="2" type="ORF">ABE41_019455</name>
</gene>
<dbReference type="OrthoDB" id="9805423at2"/>
<name>A0A1B1Z9X6_9BACL</name>
<dbReference type="SUPFAM" id="SSF53474">
    <property type="entry name" value="alpha/beta-Hydrolases"/>
    <property type="match status" value="1"/>
</dbReference>
<organism evidence="2 3">
    <name type="scientific">Fictibacillus arsenicus</name>
    <dbReference type="NCBI Taxonomy" id="255247"/>
    <lineage>
        <taxon>Bacteria</taxon>
        <taxon>Bacillati</taxon>
        <taxon>Bacillota</taxon>
        <taxon>Bacilli</taxon>
        <taxon>Bacillales</taxon>
        <taxon>Fictibacillaceae</taxon>
        <taxon>Fictibacillus</taxon>
    </lineage>
</organism>
<evidence type="ECO:0000259" key="1">
    <source>
        <dbReference type="Pfam" id="PF00561"/>
    </source>
</evidence>
<dbReference type="AlphaFoldDB" id="A0A1B1Z9X6"/>
<dbReference type="Gene3D" id="3.40.50.1820">
    <property type="entry name" value="alpha/beta hydrolase"/>
    <property type="match status" value="1"/>
</dbReference>
<protein>
    <recommendedName>
        <fullName evidence="1">AB hydrolase-1 domain-containing protein</fullName>
    </recommendedName>
</protein>
<evidence type="ECO:0000313" key="2">
    <source>
        <dbReference type="EMBL" id="ANX14196.1"/>
    </source>
</evidence>
<feature type="domain" description="AB hydrolase-1" evidence="1">
    <location>
        <begin position="22"/>
        <end position="208"/>
    </location>
</feature>
<dbReference type="RefSeq" id="WP_066294021.1">
    <property type="nucleotide sequence ID" value="NZ_CP016761.1"/>
</dbReference>
<dbReference type="InterPro" id="IPR000073">
    <property type="entry name" value="AB_hydrolase_1"/>
</dbReference>
<evidence type="ECO:0000313" key="3">
    <source>
        <dbReference type="Proteomes" id="UP000077412"/>
    </source>
</evidence>
<keyword evidence="3" id="KW-1185">Reference proteome</keyword>
<sequence>MALAGLTTEFQIYYEKLGEGTPIVFLHPPGMSHLVFAYQKSLSLACQTIFPDLRGHGRSTVKDQGTFTIYDLAEDVADLLDHLLIDQAVICGYSSGGLIAQAFAIKYPERTKGLILSGGFSEVSTFTLKKQFQTGIRLAKSTPALLNQILVNTHSNTEHEKKEMFFYHKQTDRPTWVRFYQESMSFNCTEKIKEWQFPLLFLYGDQAEYMHYYRNLYQRNVHQRAQFVMLAKALHQLPIKHFESFNSEVRRFVSSLT</sequence>
<reference evidence="2 3" key="1">
    <citation type="submission" date="2016-08" db="EMBL/GenBank/DDBJ databases">
        <title>Complete genome sequence of Fictibacillus arsenicus G25-54, a strain with toxicity to nematodes and a potential arsenic-resistance activity.</title>
        <authorList>
            <person name="Zheng Z."/>
        </authorList>
    </citation>
    <scope>NUCLEOTIDE SEQUENCE [LARGE SCALE GENOMIC DNA]</scope>
    <source>
        <strain evidence="2 3">G25-54</strain>
    </source>
</reference>
<proteinExistence type="predicted"/>